<dbReference type="InterPro" id="IPR045190">
    <property type="entry name" value="MCCB/AccD1-like"/>
</dbReference>
<name>A0A261S027_9BORD</name>
<accession>A0A261S027</accession>
<sequence length="544" mass="58760">MTTLESRLAVTAEPFRRNRESMLALLQRVRRVEADTREKSSAARPRFEARGQLLPADRVGLLLDRAGAFLELATLAGYGMKAADAQGRLVAGGGLIAGIGEIHGVSCMICASDSGIEAGAFQPKGLEKMLRMQEIALKNRLPYVQLIESAGGNLMNYNVENFVRGGEKYRNLARLSAVGIPVITVTHGPSTAGGAYQTGLSDYIILVEGRSRAYLAGPALLKAATGETATDEELGGAAMHCAVSGLGDYLARDDHDAIRIAREIVASLDWNQDADAPRRGAAPAVRPPRYDAEELLGIMPMDDKTPVDMREVIARLVDDSDFQPFGERYGEATVCGLARIDGMPVGIITNNGPIDPDGAAKATHFIQACCQSRTPLLYLNNTTGFMVGRAYEEAGSIKHGSKMIQAITNATVPQITLFCGASFGAGHYAMCGRAFDPSFCFSWPNARCAIMGPEQAALTMTTVTRAKLEREGKPVDEQRMASLRDSIVGNFQSQMDVFATSARLLDDGVIDPRDTRAVLAWTLRLCRDARRREVQPMQFSVARP</sequence>
<dbReference type="SUPFAM" id="SSF52096">
    <property type="entry name" value="ClpP/crotonase"/>
    <property type="match status" value="2"/>
</dbReference>
<dbReference type="GO" id="GO:0016740">
    <property type="term" value="F:transferase activity"/>
    <property type="evidence" value="ECO:0007669"/>
    <property type="project" value="UniProtKB-KW"/>
</dbReference>
<evidence type="ECO:0000259" key="2">
    <source>
        <dbReference type="PROSITE" id="PS50989"/>
    </source>
</evidence>
<comment type="caution">
    <text evidence="3">The sequence shown here is derived from an EMBL/GenBank/DDBJ whole genome shotgun (WGS) entry which is preliminary data.</text>
</comment>
<proteinExistence type="predicted"/>
<dbReference type="InterPro" id="IPR029045">
    <property type="entry name" value="ClpP/crotonase-like_dom_sf"/>
</dbReference>
<dbReference type="FunFam" id="3.90.226.10:FF:000021">
    <property type="entry name" value="Acetyl-CoA carboxylase carboxyltransferase subunit"/>
    <property type="match status" value="1"/>
</dbReference>
<dbReference type="InterPro" id="IPR011763">
    <property type="entry name" value="COA_CT_C"/>
</dbReference>
<dbReference type="OrthoDB" id="9803706at2"/>
<dbReference type="Proteomes" id="UP000216020">
    <property type="component" value="Unassembled WGS sequence"/>
</dbReference>
<dbReference type="EMBL" id="NEVM01000005">
    <property type="protein sequence ID" value="OZI30706.1"/>
    <property type="molecule type" value="Genomic_DNA"/>
</dbReference>
<keyword evidence="4" id="KW-1185">Reference proteome</keyword>
<protein>
    <submittedName>
        <fullName evidence="3">Acetyl-CoA carboxylase carboxyltransferase subunit</fullName>
    </submittedName>
</protein>
<dbReference type="Pfam" id="PF01039">
    <property type="entry name" value="Carboxyl_trans"/>
    <property type="match status" value="1"/>
</dbReference>
<gene>
    <name evidence="3" type="ORF">CAL29_22190</name>
</gene>
<evidence type="ECO:0000313" key="3">
    <source>
        <dbReference type="EMBL" id="OZI30706.1"/>
    </source>
</evidence>
<reference evidence="4" key="1">
    <citation type="submission" date="2017-05" db="EMBL/GenBank/DDBJ databases">
        <title>Complete and WGS of Bordetella genogroups.</title>
        <authorList>
            <person name="Spilker T."/>
            <person name="Lipuma J."/>
        </authorList>
    </citation>
    <scope>NUCLEOTIDE SEQUENCE [LARGE SCALE GENOMIC DNA]</scope>
    <source>
        <strain evidence="4">AU16122</strain>
    </source>
</reference>
<dbReference type="InterPro" id="IPR011762">
    <property type="entry name" value="COA_CT_N"/>
</dbReference>
<feature type="domain" description="CoA carboxyltransferase C-terminal" evidence="2">
    <location>
        <begin position="287"/>
        <end position="536"/>
    </location>
</feature>
<keyword evidence="3" id="KW-0808">Transferase</keyword>
<dbReference type="PROSITE" id="PS50989">
    <property type="entry name" value="COA_CT_CTER"/>
    <property type="match status" value="1"/>
</dbReference>
<dbReference type="PANTHER" id="PTHR22855">
    <property type="entry name" value="ACETYL, PROPIONYL, PYRUVATE, AND GLUTACONYL CARBOXYLASE-RELATED"/>
    <property type="match status" value="1"/>
</dbReference>
<feature type="domain" description="CoA carboxyltransferase N-terminal" evidence="1">
    <location>
        <begin position="17"/>
        <end position="280"/>
    </location>
</feature>
<dbReference type="PROSITE" id="PS50980">
    <property type="entry name" value="COA_CT_NTER"/>
    <property type="match status" value="1"/>
</dbReference>
<dbReference type="GO" id="GO:0016874">
    <property type="term" value="F:ligase activity"/>
    <property type="evidence" value="ECO:0007669"/>
    <property type="project" value="InterPro"/>
</dbReference>
<dbReference type="PANTHER" id="PTHR22855:SF46">
    <property type="entry name" value="METHYLCROTONOYL-COA CARBOXYLASE"/>
    <property type="match status" value="1"/>
</dbReference>
<dbReference type="Gene3D" id="3.90.226.10">
    <property type="entry name" value="2-enoyl-CoA Hydratase, Chain A, domain 1"/>
    <property type="match status" value="2"/>
</dbReference>
<evidence type="ECO:0000259" key="1">
    <source>
        <dbReference type="PROSITE" id="PS50980"/>
    </source>
</evidence>
<dbReference type="RefSeq" id="WP_094855130.1">
    <property type="nucleotide sequence ID" value="NZ_NEVM01000005.1"/>
</dbReference>
<organism evidence="3 4">
    <name type="scientific">Bordetella genomosp. 10</name>
    <dbReference type="NCBI Taxonomy" id="1416804"/>
    <lineage>
        <taxon>Bacteria</taxon>
        <taxon>Pseudomonadati</taxon>
        <taxon>Pseudomonadota</taxon>
        <taxon>Betaproteobacteria</taxon>
        <taxon>Burkholderiales</taxon>
        <taxon>Alcaligenaceae</taxon>
        <taxon>Bordetella</taxon>
    </lineage>
</organism>
<evidence type="ECO:0000313" key="4">
    <source>
        <dbReference type="Proteomes" id="UP000216020"/>
    </source>
</evidence>
<dbReference type="InterPro" id="IPR034733">
    <property type="entry name" value="AcCoA_carboxyl_beta"/>
</dbReference>
<dbReference type="AlphaFoldDB" id="A0A261S027"/>